<feature type="compositionally biased region" description="Low complexity" evidence="1">
    <location>
        <begin position="318"/>
        <end position="328"/>
    </location>
</feature>
<comment type="caution">
    <text evidence="2">The sequence shown here is derived from an EMBL/GenBank/DDBJ whole genome shotgun (WGS) entry which is preliminary data.</text>
</comment>
<dbReference type="EMBL" id="JAFIQS010000002">
    <property type="protein sequence ID" value="KAG5172763.1"/>
    <property type="molecule type" value="Genomic_DNA"/>
</dbReference>
<feature type="compositionally biased region" description="Low complexity" evidence="1">
    <location>
        <begin position="163"/>
        <end position="190"/>
    </location>
</feature>
<organism evidence="2">
    <name type="scientific">Psilocybe cubensis</name>
    <name type="common">Psychedelic mushroom</name>
    <name type="synonym">Stropharia cubensis</name>
    <dbReference type="NCBI Taxonomy" id="181762"/>
    <lineage>
        <taxon>Eukaryota</taxon>
        <taxon>Fungi</taxon>
        <taxon>Dikarya</taxon>
        <taxon>Basidiomycota</taxon>
        <taxon>Agaricomycotina</taxon>
        <taxon>Agaricomycetes</taxon>
        <taxon>Agaricomycetidae</taxon>
        <taxon>Agaricales</taxon>
        <taxon>Agaricineae</taxon>
        <taxon>Strophariaceae</taxon>
        <taxon>Psilocybe</taxon>
    </lineage>
</organism>
<dbReference type="InterPro" id="IPR042065">
    <property type="entry name" value="E3_ELL-like"/>
</dbReference>
<proteinExistence type="predicted"/>
<accession>A0A8H7Y516</accession>
<feature type="compositionally biased region" description="Basic and acidic residues" evidence="1">
    <location>
        <begin position="329"/>
        <end position="340"/>
    </location>
</feature>
<feature type="compositionally biased region" description="Basic and acidic residues" evidence="1">
    <location>
        <begin position="347"/>
        <end position="369"/>
    </location>
</feature>
<gene>
    <name evidence="2" type="ORF">JR316_002266</name>
</gene>
<dbReference type="Gene3D" id="1.10.10.2670">
    <property type="entry name" value="E3 ubiquitin-protein ligase"/>
    <property type="match status" value="1"/>
</dbReference>
<sequence length="890" mass="99073">MPLPTNTTLSLLGYSRPGDPVQTKPKEAMLVRLSIETLNALSTNGPTPSLSVQLGDNPTLYVGDTVFPMNRLKETNTHEIFLRTSSASKKSAPLKLYANVVGKLTVERELGDEVRNKVRESTQDAAAQRNTRTTVFLDTPPDVPSTKKRKDPPSNMFHKSTRPSAPIKAAPVAASSSSSMSSSVNKPAASTSTPKSLSSPARLRIVQHLALYGEATESRLFQLLGESDRTSTPPRQLHDLLSQIAEPTANKTGNGAPRSYRLKPETWKEVRPYEWGIFSEQEQLKIARTARNVYRDLRISESDPVWQHVVYRHTAPTSSDASRVSSTSKPEDKKGQEPVKRGITSKAAKERATKPKADLKGDIIAKDESSSVPSRATQSAEKPIRRTAESPRPDPIVRTTQQKVEKPIRKPAESPRPEPSSRSVSQADKPLRRTAESPHPDGSSRSAQLPEKPARRMAESPRPDPPPRKGEVANPSKTIPRPSTSSQIDKERDRDPPRAAPPKVKPAAGPSRNMERVSSTTSSNNRVTPVPDTTNSASKSRKAYRDDDRTFSPEREKRPLQNERIKVNDARERERQRDRERDSESVRDESRSVKRKIAAKPDDDLYDPPQKRRKSERQPSPSVSLSREDRERDDRRRDDRIRDDRGRDDRGRDDRVREDRGRDVSSVKRSNAEPPPPERSIPRKPNTQSTSMKPPKRKNESPPPPPAKRQAASTMRERMPSESSVSSRTQTSHATERTSHANKAPKQRRPSPVYTSSEEEEEPSRSTTNNSKLSAASATALSHARGSNNASAGRPLPKDHASLRAQYDKCYIEYLGTYHRLAMFRGKINKLLSHEDLAASGFVTDSDGDDLEELSKLTREHGRLEGELKSIRAAFGQNMDGDLSPESLTP</sequence>
<name>A0A8H7Y516_PSICU</name>
<feature type="region of interest" description="Disordered" evidence="1">
    <location>
        <begin position="315"/>
        <end position="798"/>
    </location>
</feature>
<feature type="region of interest" description="Disordered" evidence="1">
    <location>
        <begin position="115"/>
        <end position="199"/>
    </location>
</feature>
<dbReference type="SUPFAM" id="SSF46785">
    <property type="entry name" value="Winged helix' DNA-binding domain"/>
    <property type="match status" value="1"/>
</dbReference>
<feature type="compositionally biased region" description="Low complexity" evidence="1">
    <location>
        <begin position="505"/>
        <end position="528"/>
    </location>
</feature>
<evidence type="ECO:0008006" key="3">
    <source>
        <dbReference type="Google" id="ProtNLM"/>
    </source>
</evidence>
<feature type="compositionally biased region" description="Basic and acidic residues" evidence="1">
    <location>
        <begin position="452"/>
        <end position="471"/>
    </location>
</feature>
<feature type="compositionally biased region" description="Polar residues" evidence="1">
    <location>
        <begin position="1"/>
        <end position="10"/>
    </location>
</feature>
<evidence type="ECO:0000313" key="2">
    <source>
        <dbReference type="EMBL" id="KAG5172763.1"/>
    </source>
</evidence>
<feature type="compositionally biased region" description="Basic and acidic residues" evidence="1">
    <location>
        <begin position="382"/>
        <end position="392"/>
    </location>
</feature>
<feature type="compositionally biased region" description="Basic and acidic residues" evidence="1">
    <location>
        <begin position="403"/>
        <end position="416"/>
    </location>
</feature>
<dbReference type="InterPro" id="IPR036390">
    <property type="entry name" value="WH_DNA-bd_sf"/>
</dbReference>
<feature type="compositionally biased region" description="Low complexity" evidence="1">
    <location>
        <begin position="721"/>
        <end position="732"/>
    </location>
</feature>
<feature type="compositionally biased region" description="Basic and acidic residues" evidence="1">
    <location>
        <begin position="429"/>
        <end position="439"/>
    </location>
</feature>
<feature type="compositionally biased region" description="Polar residues" evidence="1">
    <location>
        <begin position="123"/>
        <end position="136"/>
    </location>
</feature>
<protein>
    <recommendedName>
        <fullName evidence="3">RNA polymerase II elongation factor ELL N-terminal domain-containing protein</fullName>
    </recommendedName>
</protein>
<feature type="compositionally biased region" description="Low complexity" evidence="1">
    <location>
        <begin position="765"/>
        <end position="784"/>
    </location>
</feature>
<dbReference type="AlphaFoldDB" id="A0A8H7Y516"/>
<feature type="compositionally biased region" description="Polar residues" evidence="1">
    <location>
        <begin position="370"/>
        <end position="380"/>
    </location>
</feature>
<feature type="region of interest" description="Disordered" evidence="1">
    <location>
        <begin position="1"/>
        <end position="22"/>
    </location>
</feature>
<feature type="compositionally biased region" description="Basic and acidic residues" evidence="1">
    <location>
        <begin position="488"/>
        <end position="497"/>
    </location>
</feature>
<feature type="compositionally biased region" description="Basic and acidic residues" evidence="1">
    <location>
        <begin position="543"/>
        <end position="592"/>
    </location>
</feature>
<dbReference type="OrthoDB" id="2587563at2759"/>
<feature type="compositionally biased region" description="Basic and acidic residues" evidence="1">
    <location>
        <begin position="626"/>
        <end position="666"/>
    </location>
</feature>
<reference evidence="2" key="1">
    <citation type="submission" date="2021-02" db="EMBL/GenBank/DDBJ databases">
        <title>Psilocybe cubensis genome.</title>
        <authorList>
            <person name="Mckernan K.J."/>
            <person name="Crawford S."/>
            <person name="Trippe A."/>
            <person name="Kane L.T."/>
            <person name="Mclaughlin S."/>
        </authorList>
    </citation>
    <scope>NUCLEOTIDE SEQUENCE [LARGE SCALE GENOMIC DNA]</scope>
    <source>
        <strain evidence="2">MGC-MH-2018</strain>
    </source>
</reference>
<evidence type="ECO:0000256" key="1">
    <source>
        <dbReference type="SAM" id="MobiDB-lite"/>
    </source>
</evidence>
<feature type="compositionally biased region" description="Polar residues" evidence="1">
    <location>
        <begin position="475"/>
        <end position="487"/>
    </location>
</feature>